<protein>
    <submittedName>
        <fullName evidence="1">Oxidoreductase</fullName>
    </submittedName>
</protein>
<keyword evidence="2" id="KW-1185">Reference proteome</keyword>
<reference evidence="1 2" key="1">
    <citation type="journal article" date="2022" name="New Phytol.">
        <title>Ecological generalism drives hyperdiversity of secondary metabolite gene clusters in xylarialean endophytes.</title>
        <authorList>
            <person name="Franco M.E.E."/>
            <person name="Wisecaver J.H."/>
            <person name="Arnold A.E."/>
            <person name="Ju Y.M."/>
            <person name="Slot J.C."/>
            <person name="Ahrendt S."/>
            <person name="Moore L.P."/>
            <person name="Eastman K.E."/>
            <person name="Scott K."/>
            <person name="Konkel Z."/>
            <person name="Mondo S.J."/>
            <person name="Kuo A."/>
            <person name="Hayes R.D."/>
            <person name="Haridas S."/>
            <person name="Andreopoulos B."/>
            <person name="Riley R."/>
            <person name="LaButti K."/>
            <person name="Pangilinan J."/>
            <person name="Lipzen A."/>
            <person name="Amirebrahimi M."/>
            <person name="Yan J."/>
            <person name="Adam C."/>
            <person name="Keymanesh K."/>
            <person name="Ng V."/>
            <person name="Louie K."/>
            <person name="Northen T."/>
            <person name="Drula E."/>
            <person name="Henrissat B."/>
            <person name="Hsieh H.M."/>
            <person name="Youens-Clark K."/>
            <person name="Lutzoni F."/>
            <person name="Miadlikowska J."/>
            <person name="Eastwood D.C."/>
            <person name="Hamelin R.C."/>
            <person name="Grigoriev I.V."/>
            <person name="U'Ren J.M."/>
        </authorList>
    </citation>
    <scope>NUCLEOTIDE SEQUENCE [LARGE SCALE GENOMIC DNA]</scope>
    <source>
        <strain evidence="1 2">ER1909</strain>
    </source>
</reference>
<name>A0ACC0DG42_9PEZI</name>
<dbReference type="EMBL" id="MU394286">
    <property type="protein sequence ID" value="KAI6091691.1"/>
    <property type="molecule type" value="Genomic_DNA"/>
</dbReference>
<organism evidence="1 2">
    <name type="scientific">Hypoxylon rubiginosum</name>
    <dbReference type="NCBI Taxonomy" id="110542"/>
    <lineage>
        <taxon>Eukaryota</taxon>
        <taxon>Fungi</taxon>
        <taxon>Dikarya</taxon>
        <taxon>Ascomycota</taxon>
        <taxon>Pezizomycotina</taxon>
        <taxon>Sordariomycetes</taxon>
        <taxon>Xylariomycetidae</taxon>
        <taxon>Xylariales</taxon>
        <taxon>Hypoxylaceae</taxon>
        <taxon>Hypoxylon</taxon>
    </lineage>
</organism>
<evidence type="ECO:0000313" key="1">
    <source>
        <dbReference type="EMBL" id="KAI6091691.1"/>
    </source>
</evidence>
<sequence length="506" mass="54342">MSQLFDWWFTQNATAPIGHSGPCCLALLSSLGSKVSLPGSATYASSLGSYYSLDSSDTTPLCIVSPETAEDVSAAIQTLTVTANGLGYPEKACQFAVRSGGHMGFGSSINGGVTIDLRGLNTVSVNNDCSLASIGVGATWDAVYAQLDEFGVNVNGGRAANVGVGGLTLGGGISYSSPRYGFTCDSVSNFQVVLANGSIVDAKTDPDLLVALRGGTNNFGVVTRVDLDTFEQGQIWGGMTYHPASTLKDQIDAFVQLNSADAYDEHASQILVFAYSIIMGILPVNLIVNEIEYTKAEVDPPVFKPVMNMPRYYSTMRLAKIADFALEGGGGQPKGLCQTSAVLTFESTAHMLNATYGLWQNSLSEIKSVSGITWSLSLEPLPPAIYMKGASTNSLGLGKRTKSLVVMLLTASFKRVADKQKVEAASQRFISAVEDEARRQNAYDPWVYLNYAAPWQDPISSYGEESLKRLREVRKRVDPHGVFTHNAPGGFKINDHDDQRYHDPEL</sequence>
<gene>
    <name evidence="1" type="ORF">F4821DRAFT_280798</name>
</gene>
<proteinExistence type="predicted"/>
<accession>A0ACC0DG42</accession>
<comment type="caution">
    <text evidence="1">The sequence shown here is derived from an EMBL/GenBank/DDBJ whole genome shotgun (WGS) entry which is preliminary data.</text>
</comment>
<evidence type="ECO:0000313" key="2">
    <source>
        <dbReference type="Proteomes" id="UP001497680"/>
    </source>
</evidence>
<dbReference type="Proteomes" id="UP001497680">
    <property type="component" value="Unassembled WGS sequence"/>
</dbReference>